<dbReference type="SMART" id="SM00028">
    <property type="entry name" value="TPR"/>
    <property type="match status" value="5"/>
</dbReference>
<evidence type="ECO:0000256" key="6">
    <source>
        <dbReference type="ARBA" id="ARBA00022989"/>
    </source>
</evidence>
<dbReference type="InterPro" id="IPR011990">
    <property type="entry name" value="TPR-like_helical_dom_sf"/>
</dbReference>
<dbReference type="InterPro" id="IPR000612">
    <property type="entry name" value="PMP3"/>
</dbReference>
<keyword evidence="5 8" id="KW-0802">TPR repeat</keyword>
<evidence type="ECO:0000256" key="1">
    <source>
        <dbReference type="ARBA" id="ARBA00004370"/>
    </source>
</evidence>
<evidence type="ECO:0000256" key="7">
    <source>
        <dbReference type="ARBA" id="ARBA00023136"/>
    </source>
</evidence>
<evidence type="ECO:0000256" key="9">
    <source>
        <dbReference type="SAM" id="Phobius"/>
    </source>
</evidence>
<accession>A0ABU8YV39</accession>
<sequence length="301" mass="34473">MNDSDRIEQLRRSANLNTQNHNYQAAIEDYTRLLELTPTDAQIYWCRKGAWHSLGNYQEGIKDCTQFLKLRPNAAEGYLARAAFLEITGNLQEAIDDCTQALSIDNSRFNYDVYILRGGTYFRLKNYQAALQDFNQSISLEPENISGYQKRGYCYDKMKDYHKAIKDFTQVISREPTYYKAYYGRAGAYFMLPNDYKSAAASDYESAARLSQAQGDTETYQSAMKWVGITGGNSSISDNNQIQRPVQMSHVVAAIFFPPLAVYLTVGLGTQFWINLVLTFFFTWIPGVIHAVWLVYNHDRS</sequence>
<evidence type="ECO:0000256" key="2">
    <source>
        <dbReference type="ARBA" id="ARBA00009530"/>
    </source>
</evidence>
<keyword evidence="11" id="KW-1185">Reference proteome</keyword>
<feature type="repeat" description="TPR" evidence="8">
    <location>
        <begin position="7"/>
        <end position="40"/>
    </location>
</feature>
<comment type="subcellular location">
    <subcellularLocation>
        <location evidence="1">Membrane</location>
    </subcellularLocation>
</comment>
<keyword evidence="6 9" id="KW-1133">Transmembrane helix</keyword>
<dbReference type="PROSITE" id="PS01309">
    <property type="entry name" value="UPF0057"/>
    <property type="match status" value="1"/>
</dbReference>
<keyword evidence="3 9" id="KW-0812">Transmembrane</keyword>
<evidence type="ECO:0000256" key="8">
    <source>
        <dbReference type="PROSITE-ProRule" id="PRU00339"/>
    </source>
</evidence>
<evidence type="ECO:0000256" key="5">
    <source>
        <dbReference type="ARBA" id="ARBA00022803"/>
    </source>
</evidence>
<dbReference type="Pfam" id="PF13432">
    <property type="entry name" value="TPR_16"/>
    <property type="match status" value="1"/>
</dbReference>
<dbReference type="Gene3D" id="1.25.40.10">
    <property type="entry name" value="Tetratricopeptide repeat domain"/>
    <property type="match status" value="2"/>
</dbReference>
<name>A0ABU8YV39_9CYAN</name>
<organism evidence="10 11">
    <name type="scientific">Microcoleus anatoxicus PTRS2</name>
    <dbReference type="NCBI Taxonomy" id="2705321"/>
    <lineage>
        <taxon>Bacteria</taxon>
        <taxon>Bacillati</taxon>
        <taxon>Cyanobacteriota</taxon>
        <taxon>Cyanophyceae</taxon>
        <taxon>Oscillatoriophycideae</taxon>
        <taxon>Oscillatoriales</taxon>
        <taxon>Microcoleaceae</taxon>
        <taxon>Microcoleus</taxon>
        <taxon>Microcoleus anatoxicus</taxon>
    </lineage>
</organism>
<dbReference type="SUPFAM" id="SSF48439">
    <property type="entry name" value="Protein prenylyltransferase"/>
    <property type="match status" value="1"/>
</dbReference>
<protein>
    <submittedName>
        <fullName evidence="10">YqaE/Pmp3 family membrane protein</fullName>
    </submittedName>
</protein>
<feature type="transmembrane region" description="Helical" evidence="9">
    <location>
        <begin position="248"/>
        <end position="266"/>
    </location>
</feature>
<dbReference type="EMBL" id="JBBLXS010000555">
    <property type="protein sequence ID" value="MEK0188249.1"/>
    <property type="molecule type" value="Genomic_DNA"/>
</dbReference>
<dbReference type="RefSeq" id="WP_340521612.1">
    <property type="nucleotide sequence ID" value="NZ_JBBLXS010000555.1"/>
</dbReference>
<comment type="caution">
    <text evidence="10">The sequence shown here is derived from an EMBL/GenBank/DDBJ whole genome shotgun (WGS) entry which is preliminary data.</text>
</comment>
<evidence type="ECO:0000313" key="10">
    <source>
        <dbReference type="EMBL" id="MEK0188249.1"/>
    </source>
</evidence>
<feature type="repeat" description="TPR" evidence="8">
    <location>
        <begin position="111"/>
        <end position="144"/>
    </location>
</feature>
<dbReference type="PROSITE" id="PS50293">
    <property type="entry name" value="TPR_REGION"/>
    <property type="match status" value="1"/>
</dbReference>
<comment type="similarity">
    <text evidence="2">Belongs to the UPF0057 (PMP3) family.</text>
</comment>
<keyword evidence="4" id="KW-0677">Repeat</keyword>
<keyword evidence="7 9" id="KW-0472">Membrane</keyword>
<dbReference type="PANTHER" id="PTHR44858">
    <property type="entry name" value="TETRATRICOPEPTIDE REPEAT PROTEIN 6"/>
    <property type="match status" value="1"/>
</dbReference>
<dbReference type="PANTHER" id="PTHR44858:SF1">
    <property type="entry name" value="UDP-N-ACETYLGLUCOSAMINE--PEPTIDE N-ACETYLGLUCOSAMINYLTRANSFERASE SPINDLY-RELATED"/>
    <property type="match status" value="1"/>
</dbReference>
<dbReference type="Pfam" id="PF01679">
    <property type="entry name" value="Pmp3"/>
    <property type="match status" value="1"/>
</dbReference>
<feature type="repeat" description="TPR" evidence="8">
    <location>
        <begin position="145"/>
        <end position="178"/>
    </location>
</feature>
<reference evidence="10 11" key="1">
    <citation type="journal article" date="2020" name="Harmful Algae">
        <title>Molecular and morphological characterization of a novel dihydroanatoxin-a producing Microcoleus species (cyanobacteria) from the Russian River, California, USA.</title>
        <authorList>
            <person name="Conklin K.Y."/>
            <person name="Stancheva R."/>
            <person name="Otten T.G."/>
            <person name="Fadness R."/>
            <person name="Boyer G.L."/>
            <person name="Read B."/>
            <person name="Zhang X."/>
            <person name="Sheath R.G."/>
        </authorList>
    </citation>
    <scope>NUCLEOTIDE SEQUENCE [LARGE SCALE GENOMIC DNA]</scope>
    <source>
        <strain evidence="10 11">PTRS2</strain>
    </source>
</reference>
<proteinExistence type="inferred from homology"/>
<gene>
    <name evidence="10" type="ORF">WMG39_25905</name>
</gene>
<dbReference type="InterPro" id="IPR019734">
    <property type="entry name" value="TPR_rpt"/>
</dbReference>
<dbReference type="PROSITE" id="PS50005">
    <property type="entry name" value="TPR"/>
    <property type="match status" value="3"/>
</dbReference>
<evidence type="ECO:0000256" key="3">
    <source>
        <dbReference type="ARBA" id="ARBA00022692"/>
    </source>
</evidence>
<dbReference type="InterPro" id="IPR050498">
    <property type="entry name" value="Ycf3"/>
</dbReference>
<feature type="transmembrane region" description="Helical" evidence="9">
    <location>
        <begin position="272"/>
        <end position="296"/>
    </location>
</feature>
<evidence type="ECO:0000256" key="4">
    <source>
        <dbReference type="ARBA" id="ARBA00022737"/>
    </source>
</evidence>
<dbReference type="Proteomes" id="UP001384579">
    <property type="component" value="Unassembled WGS sequence"/>
</dbReference>
<evidence type="ECO:0000313" key="11">
    <source>
        <dbReference type="Proteomes" id="UP001384579"/>
    </source>
</evidence>
<dbReference type="Pfam" id="PF00515">
    <property type="entry name" value="TPR_1"/>
    <property type="match status" value="2"/>
</dbReference>